<dbReference type="PANTHER" id="PTHR46014">
    <property type="entry name" value="TETRATRICOPEPTIDE REPEAT PROTEIN 1"/>
    <property type="match status" value="1"/>
</dbReference>
<keyword evidence="3" id="KW-1185">Reference proteome</keyword>
<protein>
    <submittedName>
        <fullName evidence="2">Tetratricopeptide repeat domain-containing protein</fullName>
    </submittedName>
</protein>
<feature type="compositionally biased region" description="Acidic residues" evidence="1">
    <location>
        <begin position="13"/>
        <end position="23"/>
    </location>
</feature>
<dbReference type="Proteomes" id="UP001472866">
    <property type="component" value="Chromosome 01"/>
</dbReference>
<proteinExistence type="predicted"/>
<evidence type="ECO:0000313" key="3">
    <source>
        <dbReference type="Proteomes" id="UP001472866"/>
    </source>
</evidence>
<feature type="compositionally biased region" description="Low complexity" evidence="1">
    <location>
        <begin position="154"/>
        <end position="163"/>
    </location>
</feature>
<sequence>MGGEDFVPTIEEVREDEEDGEDAEGLRTAEGLKETGNELFKGGEYEKSLEKYAAALVACPPSRRKERSVYHCNSAACHVKLKAFHLGRSQCDRALELDEGYVKALVRRILCLEQLDEEREKRRGEQDYLRGNQELARGKPTPEDKQGGAGCATPAAEGKAKAAPGGGEEDLLQLALEDCARWADLEPRSAEASRKKAEIERRIKDRQEKLKEEVMGKLKDLGNNILGRFGLSLDNFKAEKDPETGSYSINFNKK</sequence>
<gene>
    <name evidence="2" type="ORF">HKI87_01g07180</name>
</gene>
<name>A0AAX4NZC9_9CHLO</name>
<dbReference type="InterPro" id="IPR052769">
    <property type="entry name" value="TPR_domain_protein"/>
</dbReference>
<feature type="compositionally biased region" description="Basic and acidic residues" evidence="1">
    <location>
        <begin position="24"/>
        <end position="33"/>
    </location>
</feature>
<organism evidence="2 3">
    <name type="scientific">Chloropicon roscoffensis</name>
    <dbReference type="NCBI Taxonomy" id="1461544"/>
    <lineage>
        <taxon>Eukaryota</taxon>
        <taxon>Viridiplantae</taxon>
        <taxon>Chlorophyta</taxon>
        <taxon>Chloropicophyceae</taxon>
        <taxon>Chloropicales</taxon>
        <taxon>Chloropicaceae</taxon>
        <taxon>Chloropicon</taxon>
    </lineage>
</organism>
<reference evidence="2 3" key="1">
    <citation type="submission" date="2024-03" db="EMBL/GenBank/DDBJ databases">
        <title>Complete genome sequence of the green alga Chloropicon roscoffensis RCC1871.</title>
        <authorList>
            <person name="Lemieux C."/>
            <person name="Pombert J.-F."/>
            <person name="Otis C."/>
            <person name="Turmel M."/>
        </authorList>
    </citation>
    <scope>NUCLEOTIDE SEQUENCE [LARGE SCALE GENOMIC DNA]</scope>
    <source>
        <strain evidence="2 3">RCC1871</strain>
    </source>
</reference>
<dbReference type="InterPro" id="IPR011990">
    <property type="entry name" value="TPR-like_helical_dom_sf"/>
</dbReference>
<evidence type="ECO:0000313" key="2">
    <source>
        <dbReference type="EMBL" id="WZN59193.1"/>
    </source>
</evidence>
<feature type="compositionally biased region" description="Basic and acidic residues" evidence="1">
    <location>
        <begin position="136"/>
        <end position="146"/>
    </location>
</feature>
<accession>A0AAX4NZC9</accession>
<dbReference type="Gene3D" id="1.25.40.10">
    <property type="entry name" value="Tetratricopeptide repeat domain"/>
    <property type="match status" value="1"/>
</dbReference>
<feature type="region of interest" description="Disordered" evidence="1">
    <location>
        <begin position="122"/>
        <end position="166"/>
    </location>
</feature>
<dbReference type="EMBL" id="CP151501">
    <property type="protein sequence ID" value="WZN59193.1"/>
    <property type="molecule type" value="Genomic_DNA"/>
</dbReference>
<evidence type="ECO:0000256" key="1">
    <source>
        <dbReference type="SAM" id="MobiDB-lite"/>
    </source>
</evidence>
<dbReference type="PANTHER" id="PTHR46014:SF1">
    <property type="entry name" value="TETRATRICOPEPTIDE REPEAT PROTEIN 1"/>
    <property type="match status" value="1"/>
</dbReference>
<feature type="region of interest" description="Disordered" evidence="1">
    <location>
        <begin position="1"/>
        <end position="33"/>
    </location>
</feature>
<dbReference type="SUPFAM" id="SSF48452">
    <property type="entry name" value="TPR-like"/>
    <property type="match status" value="1"/>
</dbReference>
<dbReference type="AlphaFoldDB" id="A0AAX4NZC9"/>